<evidence type="ECO:0000256" key="1">
    <source>
        <dbReference type="ARBA" id="ARBA00007119"/>
    </source>
</evidence>
<keyword evidence="4" id="KW-0349">Heme</keyword>
<keyword evidence="5" id="KW-0812">Transmembrane</keyword>
<accession>A0A084AU69</accession>
<keyword evidence="5" id="KW-0472">Membrane</keyword>
<dbReference type="GO" id="GO:0020037">
    <property type="term" value="F:heme binding"/>
    <property type="evidence" value="ECO:0007669"/>
    <property type="project" value="InterPro"/>
</dbReference>
<dbReference type="EMBL" id="KL648556">
    <property type="protein sequence ID" value="KEY68848.1"/>
    <property type="molecule type" value="Genomic_DNA"/>
</dbReference>
<gene>
    <name evidence="6" type="ORF">S7711_03788</name>
</gene>
<dbReference type="SUPFAM" id="SSF140959">
    <property type="entry name" value="Indolic compounds 2,3-dioxygenase-like"/>
    <property type="match status" value="1"/>
</dbReference>
<evidence type="ECO:0000256" key="4">
    <source>
        <dbReference type="PIRSR" id="PIRSR600898-1"/>
    </source>
</evidence>
<dbReference type="Proteomes" id="UP000028045">
    <property type="component" value="Unassembled WGS sequence"/>
</dbReference>
<dbReference type="Gene3D" id="1.20.58.480">
    <property type="match status" value="1"/>
</dbReference>
<dbReference type="HOGENOM" id="CLU_010089_0_1_1"/>
<evidence type="ECO:0000256" key="3">
    <source>
        <dbReference type="ARBA" id="ARBA00023004"/>
    </source>
</evidence>
<sequence length="471" mass="52381">MRPHASSKSSSQLALNLKSFAITKNAFLPEHSPCKALSNAYYQAWEAVALSLPALLATGELRTAIRSLPILSVDFLQSEAEWRRAYVILGFMMHGYIWGGDHPEEVLPPQITVPLLQVSNHLELPPVLTYAAASLWNFSSDQDDFSDLESIETLFTFTGTESESWFFLISVAIESKAASAIPVMLLALDAVKEKDFATITQALWQLRTCIQDLHGLLQRMYERCDPTVFYHKIRPFLAGSKNMEAAGLPRGIFYDEGGERGEWRSLRGGSNGQSSLIQFFDIVLGVDHSTPIPGQKSFHQEAREYMPGPHRRFLSYVELLGSIQKLAVAAKLSPDPVQMQLCEAYTAATEALATFRSEHMQIVTRYIILPARSAARGVGSKRLDVEKRPQNLASLTISAHEGSQKLRGTGGTMLVPFLRKARDVTIEAGRLDKKAGVVLLSGQRWFYGLFLLAMPCFFVLLLTPQHLPLLQ</sequence>
<keyword evidence="3 4" id="KW-0408">Iron</keyword>
<evidence type="ECO:0000256" key="5">
    <source>
        <dbReference type="SAM" id="Phobius"/>
    </source>
</evidence>
<dbReference type="GO" id="GO:0005737">
    <property type="term" value="C:cytoplasm"/>
    <property type="evidence" value="ECO:0007669"/>
    <property type="project" value="TreeGrafter"/>
</dbReference>
<dbReference type="OrthoDB" id="540174at2759"/>
<dbReference type="InterPro" id="IPR000898">
    <property type="entry name" value="Indolamine_dOase"/>
</dbReference>
<keyword evidence="5" id="KW-1133">Transmembrane helix</keyword>
<dbReference type="Pfam" id="PF01231">
    <property type="entry name" value="IDO"/>
    <property type="match status" value="1"/>
</dbReference>
<feature type="binding site" description="proximal binding residue" evidence="4">
    <location>
        <position position="359"/>
    </location>
    <ligand>
        <name>heme b</name>
        <dbReference type="ChEBI" id="CHEBI:60344"/>
    </ligand>
    <ligandPart>
        <name>Fe</name>
        <dbReference type="ChEBI" id="CHEBI:18248"/>
    </ligandPart>
</feature>
<evidence type="ECO:0000313" key="7">
    <source>
        <dbReference type="Proteomes" id="UP000028045"/>
    </source>
</evidence>
<reference evidence="6 7" key="1">
    <citation type="journal article" date="2014" name="BMC Genomics">
        <title>Comparative genome sequencing reveals chemotype-specific gene clusters in the toxigenic black mold Stachybotrys.</title>
        <authorList>
            <person name="Semeiks J."/>
            <person name="Borek D."/>
            <person name="Otwinowski Z."/>
            <person name="Grishin N.V."/>
        </authorList>
    </citation>
    <scope>NUCLEOTIDE SEQUENCE [LARGE SCALE GENOMIC DNA]</scope>
    <source>
        <strain evidence="7">CBS 109288 / IBT 7711</strain>
    </source>
</reference>
<dbReference type="AlphaFoldDB" id="A0A084AU69"/>
<dbReference type="PANTHER" id="PTHR28657">
    <property type="entry name" value="INDOLEAMINE 2,3-DIOXYGENASE"/>
    <property type="match status" value="1"/>
</dbReference>
<feature type="transmembrane region" description="Helical" evidence="5">
    <location>
        <begin position="445"/>
        <end position="463"/>
    </location>
</feature>
<dbReference type="PROSITE" id="PS00876">
    <property type="entry name" value="IDO_1"/>
    <property type="match status" value="1"/>
</dbReference>
<name>A0A084AU69_STACB</name>
<comment type="similarity">
    <text evidence="1">Belongs to the indoleamine 2,3-dioxygenase family.</text>
</comment>
<dbReference type="GO" id="GO:0046872">
    <property type="term" value="F:metal ion binding"/>
    <property type="evidence" value="ECO:0007669"/>
    <property type="project" value="UniProtKB-KW"/>
</dbReference>
<evidence type="ECO:0000313" key="6">
    <source>
        <dbReference type="EMBL" id="KEY68848.1"/>
    </source>
</evidence>
<dbReference type="PANTHER" id="PTHR28657:SF10">
    <property type="entry name" value="INDOLEAMINE 2,3-DIOXYGENASE"/>
    <property type="match status" value="1"/>
</dbReference>
<organism evidence="6 7">
    <name type="scientific">Stachybotrys chartarum (strain CBS 109288 / IBT 7711)</name>
    <name type="common">Toxic black mold</name>
    <name type="synonym">Stilbospora chartarum</name>
    <dbReference type="NCBI Taxonomy" id="1280523"/>
    <lineage>
        <taxon>Eukaryota</taxon>
        <taxon>Fungi</taxon>
        <taxon>Dikarya</taxon>
        <taxon>Ascomycota</taxon>
        <taxon>Pezizomycotina</taxon>
        <taxon>Sordariomycetes</taxon>
        <taxon>Hypocreomycetidae</taxon>
        <taxon>Hypocreales</taxon>
        <taxon>Stachybotryaceae</taxon>
        <taxon>Stachybotrys</taxon>
    </lineage>
</organism>
<keyword evidence="7" id="KW-1185">Reference proteome</keyword>
<protein>
    <recommendedName>
        <fullName evidence="8">Indoleamine 2,3-dioxygenase</fullName>
    </recommendedName>
</protein>
<dbReference type="GO" id="GO:0033754">
    <property type="term" value="F:indoleamine 2,3-dioxygenase activity"/>
    <property type="evidence" value="ECO:0007669"/>
    <property type="project" value="TreeGrafter"/>
</dbReference>
<proteinExistence type="inferred from homology"/>
<keyword evidence="2 4" id="KW-0479">Metal-binding</keyword>
<dbReference type="GO" id="GO:0019441">
    <property type="term" value="P:L-tryptophan catabolic process to kynurenine"/>
    <property type="evidence" value="ECO:0007669"/>
    <property type="project" value="InterPro"/>
</dbReference>
<evidence type="ECO:0000256" key="2">
    <source>
        <dbReference type="ARBA" id="ARBA00022723"/>
    </source>
</evidence>
<dbReference type="InterPro" id="IPR037217">
    <property type="entry name" value="Trp/Indoleamine_2_3_dOase-like"/>
</dbReference>
<evidence type="ECO:0008006" key="8">
    <source>
        <dbReference type="Google" id="ProtNLM"/>
    </source>
</evidence>
<dbReference type="GO" id="GO:0034354">
    <property type="term" value="P:'de novo' NAD+ biosynthetic process from L-tryptophan"/>
    <property type="evidence" value="ECO:0007669"/>
    <property type="project" value="TreeGrafter"/>
</dbReference>